<gene>
    <name evidence="2" type="ORF">ACFSKW_06485</name>
</gene>
<feature type="transmembrane region" description="Helical" evidence="1">
    <location>
        <begin position="154"/>
        <end position="175"/>
    </location>
</feature>
<comment type="caution">
    <text evidence="2">The sequence shown here is derived from an EMBL/GenBank/DDBJ whole genome shotgun (WGS) entry which is preliminary data.</text>
</comment>
<feature type="transmembrane region" description="Helical" evidence="1">
    <location>
        <begin position="122"/>
        <end position="142"/>
    </location>
</feature>
<reference evidence="3" key="1">
    <citation type="journal article" date="2019" name="Int. J. Syst. Evol. Microbiol.">
        <title>The Global Catalogue of Microorganisms (GCM) 10K type strain sequencing project: providing services to taxonomists for standard genome sequencing and annotation.</title>
        <authorList>
            <consortium name="The Broad Institute Genomics Platform"/>
            <consortium name="The Broad Institute Genome Sequencing Center for Infectious Disease"/>
            <person name="Wu L."/>
            <person name="Ma J."/>
        </authorList>
    </citation>
    <scope>NUCLEOTIDE SEQUENCE [LARGE SCALE GENOMIC DNA]</scope>
    <source>
        <strain evidence="3">ICMP 6774ER</strain>
    </source>
</reference>
<feature type="transmembrane region" description="Helical" evidence="1">
    <location>
        <begin position="12"/>
        <end position="31"/>
    </location>
</feature>
<evidence type="ECO:0000256" key="1">
    <source>
        <dbReference type="SAM" id="Phobius"/>
    </source>
</evidence>
<organism evidence="2 3">
    <name type="scientific">Nonomuraea mangrovi</name>
    <dbReference type="NCBI Taxonomy" id="2316207"/>
    <lineage>
        <taxon>Bacteria</taxon>
        <taxon>Bacillati</taxon>
        <taxon>Actinomycetota</taxon>
        <taxon>Actinomycetes</taxon>
        <taxon>Streptosporangiales</taxon>
        <taxon>Streptosporangiaceae</taxon>
        <taxon>Nonomuraea</taxon>
    </lineage>
</organism>
<keyword evidence="3" id="KW-1185">Reference proteome</keyword>
<protein>
    <recommendedName>
        <fullName evidence="4">DUF4386 family protein</fullName>
    </recommendedName>
</protein>
<name>A0ABW4SRV6_9ACTN</name>
<feature type="transmembrane region" description="Helical" evidence="1">
    <location>
        <begin position="83"/>
        <end position="110"/>
    </location>
</feature>
<feature type="transmembrane region" description="Helical" evidence="1">
    <location>
        <begin position="51"/>
        <end position="71"/>
    </location>
</feature>
<feature type="transmembrane region" description="Helical" evidence="1">
    <location>
        <begin position="181"/>
        <end position="200"/>
    </location>
</feature>
<sequence>MNDIMARKTGAWALLLAGFTGAASGVFLAFVPPAVADDRFSFPLSASGFTAIQSFFFLHHLAIAWGLMVVWRSGFAGRGVPALIGGIGSVVSMVLLAVQELVAISVAHAAYPSPATDIVDSIYGVLSLLNGAALIVLGIAVVRARQWVGWRRYIPLILGVYVIVPLTPAIFGPFVVARLTIGVWMLIFAALGFALARTDAIPANARMERL</sequence>
<keyword evidence="1" id="KW-0472">Membrane</keyword>
<evidence type="ECO:0008006" key="4">
    <source>
        <dbReference type="Google" id="ProtNLM"/>
    </source>
</evidence>
<dbReference type="RefSeq" id="WP_379570188.1">
    <property type="nucleotide sequence ID" value="NZ_JBHUFV010000008.1"/>
</dbReference>
<evidence type="ECO:0000313" key="3">
    <source>
        <dbReference type="Proteomes" id="UP001597368"/>
    </source>
</evidence>
<accession>A0ABW4SRV6</accession>
<keyword evidence="1" id="KW-1133">Transmembrane helix</keyword>
<evidence type="ECO:0000313" key="2">
    <source>
        <dbReference type="EMBL" id="MFD1931124.1"/>
    </source>
</evidence>
<proteinExistence type="predicted"/>
<dbReference type="Proteomes" id="UP001597368">
    <property type="component" value="Unassembled WGS sequence"/>
</dbReference>
<keyword evidence="1" id="KW-0812">Transmembrane</keyword>
<dbReference type="EMBL" id="JBHUFV010000008">
    <property type="protein sequence ID" value="MFD1931124.1"/>
    <property type="molecule type" value="Genomic_DNA"/>
</dbReference>